<evidence type="ECO:0000256" key="6">
    <source>
        <dbReference type="ARBA" id="ARBA00023163"/>
    </source>
</evidence>
<dbReference type="GO" id="GO:0003700">
    <property type="term" value="F:DNA-binding transcription factor activity"/>
    <property type="evidence" value="ECO:0007669"/>
    <property type="project" value="InterPro"/>
</dbReference>
<dbReference type="InterPro" id="IPR036955">
    <property type="entry name" value="AP2/ERF_dom_sf"/>
</dbReference>
<evidence type="ECO:0000256" key="5">
    <source>
        <dbReference type="ARBA" id="ARBA00023125"/>
    </source>
</evidence>
<evidence type="ECO:0000256" key="8">
    <source>
        <dbReference type="SAM" id="MobiDB-lite"/>
    </source>
</evidence>
<reference evidence="9" key="1">
    <citation type="journal article" date="2016" name="Nat. Genet.">
        <title>A high-quality carrot genome assembly provides new insights into carotenoid accumulation and asterid genome evolution.</title>
        <authorList>
            <person name="Iorizzo M."/>
            <person name="Ellison S."/>
            <person name="Senalik D."/>
            <person name="Zeng P."/>
            <person name="Satapoomin P."/>
            <person name="Huang J."/>
            <person name="Bowman M."/>
            <person name="Iovene M."/>
            <person name="Sanseverino W."/>
            <person name="Cavagnaro P."/>
            <person name="Yildiz M."/>
            <person name="Macko-Podgorni A."/>
            <person name="Moranska E."/>
            <person name="Grzebelus E."/>
            <person name="Grzebelus D."/>
            <person name="Ashrafi H."/>
            <person name="Zheng Z."/>
            <person name="Cheng S."/>
            <person name="Spooner D."/>
            <person name="Van Deynze A."/>
            <person name="Simon P."/>
        </authorList>
    </citation>
    <scope>NUCLEOTIDE SEQUENCE</scope>
    <source>
        <tissue evidence="9">Leaf</tissue>
    </source>
</reference>
<dbReference type="AlphaFoldDB" id="A0A166E866"/>
<dbReference type="EMBL" id="CP093344">
    <property type="protein sequence ID" value="WOG88734.1"/>
    <property type="molecule type" value="Genomic_DNA"/>
</dbReference>
<organism evidence="9 10">
    <name type="scientific">Daucus carota subsp. sativus</name>
    <name type="common">Carrot</name>
    <dbReference type="NCBI Taxonomy" id="79200"/>
    <lineage>
        <taxon>Eukaryota</taxon>
        <taxon>Viridiplantae</taxon>
        <taxon>Streptophyta</taxon>
        <taxon>Embryophyta</taxon>
        <taxon>Tracheophyta</taxon>
        <taxon>Spermatophyta</taxon>
        <taxon>Magnoliopsida</taxon>
        <taxon>eudicotyledons</taxon>
        <taxon>Gunneridae</taxon>
        <taxon>Pentapetalae</taxon>
        <taxon>asterids</taxon>
        <taxon>campanulids</taxon>
        <taxon>Apiales</taxon>
        <taxon>Apiaceae</taxon>
        <taxon>Apioideae</taxon>
        <taxon>Scandiceae</taxon>
        <taxon>Daucinae</taxon>
        <taxon>Daucus</taxon>
        <taxon>Daucus sect. Daucus</taxon>
    </lineage>
</organism>
<dbReference type="PROSITE" id="PS51032">
    <property type="entry name" value="AP2_ERF"/>
    <property type="match status" value="1"/>
</dbReference>
<dbReference type="GO" id="GO:0009873">
    <property type="term" value="P:ethylene-activated signaling pathway"/>
    <property type="evidence" value="ECO:0007669"/>
    <property type="project" value="UniProtKB-KW"/>
</dbReference>
<evidence type="ECO:0000256" key="1">
    <source>
        <dbReference type="ARBA" id="ARBA00004123"/>
    </source>
</evidence>
<feature type="compositionally biased region" description="Polar residues" evidence="8">
    <location>
        <begin position="35"/>
        <end position="46"/>
    </location>
</feature>
<feature type="compositionally biased region" description="Low complexity" evidence="8">
    <location>
        <begin position="25"/>
        <end position="34"/>
    </location>
</feature>
<evidence type="ECO:0000313" key="10">
    <source>
        <dbReference type="Proteomes" id="UP000077755"/>
    </source>
</evidence>
<keyword evidence="5" id="KW-0238">DNA-binding</keyword>
<keyword evidence="7" id="KW-0539">Nucleus</keyword>
<keyword evidence="4" id="KW-0805">Transcription regulation</keyword>
<dbReference type="SUPFAM" id="SSF54171">
    <property type="entry name" value="DNA-binding domain"/>
    <property type="match status" value="1"/>
</dbReference>
<keyword evidence="2" id="KW-0936">Ethylene signaling pathway</keyword>
<sequence>MEEAMRKLNAGYFINPYIPEPIPEPSFFEPPSSNQNKKCGTNGTNKRSLKDSANGGSAAMRYRGVRRRPWGRYAAEIRDPSSKERRWLGTFDTAEEAACAYDCAARAMRGVKARTNFVYPVSDDSVTPPSLFHYDKQSQPSIHHFASNHFFSPSFSNSAPDAANSFSVPAPQSNNSSPTNMLLLRDFITSCNASSQQSFPILNSNKTAASTVAHTVKNSHSSRTTKLKSPQAKLETNTPTKVTKKPANDEDFMDFFSPEPSDSGLLQEILNGFFPKPEKSESKNDDHHHLQQQLHTTSSFSVPAVLPSTKQLMMNETANTQFGLHFQNYQTLGEPQFGTYRNEIPVMPPYYNGIPAVAPPESYPMFGIGEII</sequence>
<dbReference type="OMA" id="HTRYQFG"/>
<accession>A0A166E866</accession>
<dbReference type="InterPro" id="IPR001471">
    <property type="entry name" value="AP2/ERF_dom"/>
</dbReference>
<keyword evidence="10" id="KW-1185">Reference proteome</keyword>
<feature type="region of interest" description="Disordered" evidence="8">
    <location>
        <begin position="275"/>
        <end position="299"/>
    </location>
</feature>
<dbReference type="GO" id="GO:0003677">
    <property type="term" value="F:DNA binding"/>
    <property type="evidence" value="ECO:0007669"/>
    <property type="project" value="UniProtKB-KW"/>
</dbReference>
<evidence type="ECO:0000256" key="3">
    <source>
        <dbReference type="ARBA" id="ARBA00022821"/>
    </source>
</evidence>
<keyword evidence="3" id="KW-0611">Plant defense</keyword>
<evidence type="ECO:0000256" key="2">
    <source>
        <dbReference type="ARBA" id="ARBA00022745"/>
    </source>
</evidence>
<evidence type="ECO:0000256" key="4">
    <source>
        <dbReference type="ARBA" id="ARBA00023015"/>
    </source>
</evidence>
<dbReference type="Pfam" id="PF00847">
    <property type="entry name" value="AP2"/>
    <property type="match status" value="1"/>
</dbReference>
<evidence type="ECO:0000313" key="9">
    <source>
        <dbReference type="EMBL" id="WOG88734.1"/>
    </source>
</evidence>
<dbReference type="GO" id="GO:0006952">
    <property type="term" value="P:defense response"/>
    <property type="evidence" value="ECO:0007669"/>
    <property type="project" value="UniProtKB-KW"/>
</dbReference>
<proteinExistence type="predicted"/>
<evidence type="ECO:0000256" key="7">
    <source>
        <dbReference type="ARBA" id="ARBA00023242"/>
    </source>
</evidence>
<dbReference type="InterPro" id="IPR016177">
    <property type="entry name" value="DNA-bd_dom_sf"/>
</dbReference>
<comment type="subcellular location">
    <subcellularLocation>
        <location evidence="1">Nucleus</location>
    </subcellularLocation>
</comment>
<protein>
    <submittedName>
        <fullName evidence="9">Uncharacterized protein</fullName>
    </submittedName>
</protein>
<name>A0A166E866_DAUCS</name>
<feature type="compositionally biased region" description="Polar residues" evidence="8">
    <location>
        <begin position="214"/>
        <end position="241"/>
    </location>
</feature>
<dbReference type="KEGG" id="dcr:108208392"/>
<dbReference type="Gramene" id="KZN06217">
    <property type="protein sequence ID" value="KZN06217"/>
    <property type="gene ID" value="DCAR_007054"/>
</dbReference>
<feature type="region of interest" description="Disordered" evidence="8">
    <location>
        <begin position="24"/>
        <end position="58"/>
    </location>
</feature>
<dbReference type="PRINTS" id="PR00367">
    <property type="entry name" value="ETHRSPELEMNT"/>
</dbReference>
<feature type="region of interest" description="Disordered" evidence="8">
    <location>
        <begin position="214"/>
        <end position="247"/>
    </location>
</feature>
<keyword evidence="6" id="KW-0804">Transcription</keyword>
<dbReference type="Gene3D" id="3.30.730.10">
    <property type="entry name" value="AP2/ERF domain"/>
    <property type="match status" value="1"/>
</dbReference>
<feature type="compositionally biased region" description="Basic and acidic residues" evidence="8">
    <location>
        <begin position="276"/>
        <end position="289"/>
    </location>
</feature>
<dbReference type="OrthoDB" id="1902708at2759"/>
<dbReference type="CDD" id="cd00018">
    <property type="entry name" value="AP2"/>
    <property type="match status" value="1"/>
</dbReference>
<dbReference type="GO" id="GO:0005634">
    <property type="term" value="C:nucleus"/>
    <property type="evidence" value="ECO:0007669"/>
    <property type="project" value="UniProtKB-SubCell"/>
</dbReference>
<dbReference type="SMART" id="SM00380">
    <property type="entry name" value="AP2"/>
    <property type="match status" value="1"/>
</dbReference>
<reference evidence="9" key="2">
    <citation type="submission" date="2022-03" db="EMBL/GenBank/DDBJ databases">
        <title>Draft title - Genomic analysis of global carrot germplasm unveils the trajectory of domestication and the origin of high carotenoid orange carrot.</title>
        <authorList>
            <person name="Iorizzo M."/>
            <person name="Ellison S."/>
            <person name="Senalik D."/>
            <person name="Macko-Podgorni A."/>
            <person name="Grzebelus D."/>
            <person name="Bostan H."/>
            <person name="Rolling W."/>
            <person name="Curaba J."/>
            <person name="Simon P."/>
        </authorList>
    </citation>
    <scope>NUCLEOTIDE SEQUENCE</scope>
    <source>
        <tissue evidence="9">Leaf</tissue>
    </source>
</reference>
<dbReference type="FunFam" id="3.30.730.10:FF:000001">
    <property type="entry name" value="Ethylene-responsive transcription factor 2"/>
    <property type="match status" value="1"/>
</dbReference>
<gene>
    <name evidence="9" type="ORF">DCAR_0207969</name>
</gene>
<dbReference type="PANTHER" id="PTHR31677">
    <property type="entry name" value="AP2 DOMAIN CLASS TRANSCRIPTION FACTOR"/>
    <property type="match status" value="1"/>
</dbReference>
<dbReference type="Proteomes" id="UP000077755">
    <property type="component" value="Chromosome 2"/>
</dbReference>
<dbReference type="PANTHER" id="PTHR31677:SF146">
    <property type="entry name" value="ETHYLENE-RESPONSIVE TRANSCRIPTION FACTOR ESR2"/>
    <property type="match status" value="1"/>
</dbReference>